<dbReference type="PANTHER" id="PTHR13817">
    <property type="entry name" value="TITIN"/>
    <property type="match status" value="1"/>
</dbReference>
<feature type="domain" description="Fibronectin type-III" evidence="3">
    <location>
        <begin position="1359"/>
        <end position="1448"/>
    </location>
</feature>
<feature type="signal peptide" evidence="2">
    <location>
        <begin position="1"/>
        <end position="29"/>
    </location>
</feature>
<protein>
    <submittedName>
        <fullName evidence="4">Fibronectin type III domain-containing protein</fullName>
    </submittedName>
</protein>
<dbReference type="InterPro" id="IPR003961">
    <property type="entry name" value="FN3_dom"/>
</dbReference>
<dbReference type="Pfam" id="PF00041">
    <property type="entry name" value="fn3"/>
    <property type="match status" value="5"/>
</dbReference>
<feature type="chain" id="PRO_5043409000" evidence="2">
    <location>
        <begin position="30"/>
        <end position="1728"/>
    </location>
</feature>
<dbReference type="InterPro" id="IPR036116">
    <property type="entry name" value="FN3_sf"/>
</dbReference>
<dbReference type="EMBL" id="JAQLXW010000004">
    <property type="protein sequence ID" value="MDB8003162.1"/>
    <property type="molecule type" value="Genomic_DNA"/>
</dbReference>
<dbReference type="Gene3D" id="2.60.40.10">
    <property type="entry name" value="Immunoglobulins"/>
    <property type="match status" value="5"/>
</dbReference>
<feature type="domain" description="Fibronectin type-III" evidence="3">
    <location>
        <begin position="1543"/>
        <end position="1636"/>
    </location>
</feature>
<proteinExistence type="predicted"/>
<reference evidence="4" key="1">
    <citation type="submission" date="2023-01" db="EMBL/GenBank/DDBJ databases">
        <title>Human gut microbiome strain richness.</title>
        <authorList>
            <person name="Chen-Liaw A."/>
        </authorList>
    </citation>
    <scope>NUCLEOTIDE SEQUENCE</scope>
    <source>
        <strain evidence="4">1001283st1_G1_1001283B150217_161031</strain>
    </source>
</reference>
<dbReference type="SUPFAM" id="SSF49265">
    <property type="entry name" value="Fibronectin type III"/>
    <property type="match status" value="3"/>
</dbReference>
<dbReference type="InterPro" id="IPR003343">
    <property type="entry name" value="Big_2"/>
</dbReference>
<keyword evidence="1" id="KW-0677">Repeat</keyword>
<dbReference type="InterPro" id="IPR013783">
    <property type="entry name" value="Ig-like_fold"/>
</dbReference>
<evidence type="ECO:0000313" key="5">
    <source>
        <dbReference type="Proteomes" id="UP001210809"/>
    </source>
</evidence>
<feature type="domain" description="Fibronectin type-III" evidence="3">
    <location>
        <begin position="1449"/>
        <end position="1542"/>
    </location>
</feature>
<dbReference type="Proteomes" id="UP001210809">
    <property type="component" value="Unassembled WGS sequence"/>
</dbReference>
<evidence type="ECO:0000256" key="1">
    <source>
        <dbReference type="ARBA" id="ARBA00022737"/>
    </source>
</evidence>
<dbReference type="Gene3D" id="2.60.40.1080">
    <property type="match status" value="5"/>
</dbReference>
<accession>A0AAW6CUI9</accession>
<feature type="domain" description="Fibronectin type-III" evidence="3">
    <location>
        <begin position="1637"/>
        <end position="1728"/>
    </location>
</feature>
<keyword evidence="2" id="KW-0732">Signal</keyword>
<dbReference type="SUPFAM" id="SSF49373">
    <property type="entry name" value="Invasin/intimin cell-adhesion fragments"/>
    <property type="match status" value="4"/>
</dbReference>
<organism evidence="4 5">
    <name type="scientific">[Eubacterium] siraeum</name>
    <dbReference type="NCBI Taxonomy" id="39492"/>
    <lineage>
        <taxon>Bacteria</taxon>
        <taxon>Bacillati</taxon>
        <taxon>Bacillota</taxon>
        <taxon>Clostridia</taxon>
        <taxon>Eubacteriales</taxon>
        <taxon>Oscillospiraceae</taxon>
        <taxon>Oscillospiraceae incertae sedis</taxon>
    </lineage>
</organism>
<dbReference type="InterPro" id="IPR050964">
    <property type="entry name" value="Striated_Muscle_Regulatory"/>
</dbReference>
<gene>
    <name evidence="4" type="ORF">PNE09_03660</name>
</gene>
<evidence type="ECO:0000313" key="4">
    <source>
        <dbReference type="EMBL" id="MDB8003162.1"/>
    </source>
</evidence>
<sequence>MIINCIKKTLAGILALSLIAGSVSIQTFADEIEQYVPQWIITTSGNDVLNPSKNVLVSTAKGNYPITDAITVYIDKGESSDFNILLGEGVENCDDEVVLAVSDTKGIKCNLTAGAAGNLSSKLNINGVTPGTYTVTVATKSGEANQKIKVVVLNPITSIKLKHGDEEITGKGVTVAENHLLYLTASSTPSTTTDGIEWSVSNNTKAEISSEGTITAKLAGTVTVTARAVNPLYEMNDYTEEQRAAYGLKQRDFEVTTSVTILKANPITKLEFDYTTDDAVNLNVNDTYNAFSHLKTTIRDEKNSSTDSLVWTSSDESIVKVDETGMIKAQNKSGFATVTVSSDSVEPVKASFVVNVSSPASVLKFTSDRYLLDMNEKNTDYIIVSESPNTATEPLEWTVSNPDGEEIVKIIGESDGDTPNVKKLQLQALKTGVVKVTASTKRTPTIEEPNPKNISATCEIEVVESVDKFVSFKISKMPENVTYNGTIQMQKPEVTDRAGNVLEEDKDYTLTYSDDVVNSGIVTVTVNGITSASQNGKLVCTYQILPANISDNAVTRPVIRDMIYNYGDELKPASDPVVRYEGTQLVFDKDISVTYTNNVNVGTAKATFYGLGNYCGSFVTEYKITPKNIGSAKVVGISSPQVYTGDYIIPEYNLYINNNVVMLEENVDYTVEYIDNLDVGTAKAVFTGIGNYTGTYKATNFFKITKKDVTEDNEVFVEDIPDQGYMGGMPIRPEPIVTYNGKKLTENVDYTLTYTNNKNPGDEAYITFNFNKSLNFTGIIKKYFSIVNRNVENPAKAINAFDSDGNMIGNDAVLYVDVNQIMYVDIAIEQESADCDDCLLVAIQANNTNASAAFIAYSEDGKTAKVAVTGKKEGSFTMQISSLSGEVNKKLNFTILVPATKIELWNGKNKVTEEGVFVPENHQTQFTAKFTPSNTTDKIEWSVDDTTKAEISKDDGILTAKKAGTVIVTAKVIPTENSERGLYVTTTVTVVKANPITEINFPFKDISLKVGSKYDALAVLDKSILDSSQSSTDNIIWTSSNEKIAKVDSVTGNITVQNAKGSAVITATTDSLTPVSASFTVNAYTPVTTMTFSSQSYTLLTGNDIYEIALKENPTTANEKIEWEISDESILKIVDSTYNSESNIQILKVKALKTGDCKITARTVRIPTLKEPEPVQVEATCGVVVVAPVTMSNTTITLSETSFNYTGKEIKPVVTVKYDGKLLSEKTDYTVSYFNNKDIGTAKVTVTGVGRYVGSVDKSFEIKLPAVTGFAIKSKTDSSVTFSWNRNANATGYIIEKQNGAKWTQVAKITSNGTVTYTVSKLSVATTHTFRIKAYKAVGNSTYYSDVSKSVQHKTPLGAVSGFKVKSLTSTNVTLQWNKNTSASGYEIEQYKSGKWTNVAKITSNATTSYTVKGLAAGTAGYKFRMRAVMDGAYSDYTSELTVNTNPYGVGGFKCSSKSSTSVTLKWNKGTTASGYQLQQYKDGKWVTIYTGTKATDTSYTVKNLKAGTAGYRFRIRAYKTYGNTKQYGSWSSEVKVNTNPYGVGGFKCSSKSSTSVTLKWNKGTTASGYQLQQYKDGKWATIYTGTKATNTSYTVKNLKAGTAGYRFRIRAYKTYGNTKQYGSWSSEVKVNTNPYGVGGFKAKFTAKTSITLGWNKGTTASGYQLQQYKGGKWVTVYTGTKATSTSCTIKSLKANTSYKFRIRAYKTYGNTKQYGSWSKVLTVKTKR</sequence>
<evidence type="ECO:0000259" key="3">
    <source>
        <dbReference type="PROSITE" id="PS50853"/>
    </source>
</evidence>
<dbReference type="SMART" id="SM00635">
    <property type="entry name" value="BID_2"/>
    <property type="match status" value="5"/>
</dbReference>
<comment type="caution">
    <text evidence="4">The sequence shown here is derived from an EMBL/GenBank/DDBJ whole genome shotgun (WGS) entry which is preliminary data.</text>
</comment>
<feature type="domain" description="Fibronectin type-III" evidence="3">
    <location>
        <begin position="1266"/>
        <end position="1358"/>
    </location>
</feature>
<evidence type="ECO:0000256" key="2">
    <source>
        <dbReference type="SAM" id="SignalP"/>
    </source>
</evidence>
<name>A0AAW6CUI9_9FIRM</name>
<dbReference type="InterPro" id="IPR008964">
    <property type="entry name" value="Invasin/intimin_cell_adhesion"/>
</dbReference>
<dbReference type="PANTHER" id="PTHR13817:SF73">
    <property type="entry name" value="FIBRONECTIN TYPE-III DOMAIN-CONTAINING PROTEIN"/>
    <property type="match status" value="1"/>
</dbReference>
<dbReference type="PROSITE" id="PS50853">
    <property type="entry name" value="FN3"/>
    <property type="match status" value="5"/>
</dbReference>
<dbReference type="SMART" id="SM00060">
    <property type="entry name" value="FN3"/>
    <property type="match status" value="5"/>
</dbReference>
<dbReference type="Pfam" id="PF02368">
    <property type="entry name" value="Big_2"/>
    <property type="match status" value="2"/>
</dbReference>
<dbReference type="CDD" id="cd00063">
    <property type="entry name" value="FN3"/>
    <property type="match status" value="5"/>
</dbReference>